<evidence type="ECO:0000259" key="4">
    <source>
        <dbReference type="PROSITE" id="PS50987"/>
    </source>
</evidence>
<reference evidence="6" key="1">
    <citation type="submission" date="2017-08" db="EMBL/GenBank/DDBJ databases">
        <authorList>
            <person name="Varghese N."/>
            <person name="Submissions S."/>
        </authorList>
    </citation>
    <scope>NUCLEOTIDE SEQUENCE [LARGE SCALE GENOMIC DNA]</scope>
    <source>
        <strain evidence="6">JC22</strain>
    </source>
</reference>
<dbReference type="Proteomes" id="UP000219636">
    <property type="component" value="Unassembled WGS sequence"/>
</dbReference>
<proteinExistence type="predicted"/>
<dbReference type="InterPro" id="IPR001845">
    <property type="entry name" value="HTH_ArsR_DNA-bd_dom"/>
</dbReference>
<organism evidence="5 6">
    <name type="scientific">Ureibacillus xyleni</name>
    <dbReference type="NCBI Taxonomy" id="614648"/>
    <lineage>
        <taxon>Bacteria</taxon>
        <taxon>Bacillati</taxon>
        <taxon>Bacillota</taxon>
        <taxon>Bacilli</taxon>
        <taxon>Bacillales</taxon>
        <taxon>Caryophanaceae</taxon>
        <taxon>Ureibacillus</taxon>
    </lineage>
</organism>
<dbReference type="EMBL" id="OBMQ01000014">
    <property type="protein sequence ID" value="SOC22723.1"/>
    <property type="molecule type" value="Genomic_DNA"/>
</dbReference>
<evidence type="ECO:0000256" key="1">
    <source>
        <dbReference type="ARBA" id="ARBA00023015"/>
    </source>
</evidence>
<name>A0A285TKI0_9BACL</name>
<gene>
    <name evidence="5" type="ORF">SAMN05880501_11483</name>
</gene>
<keyword evidence="2" id="KW-0238">DNA-binding</keyword>
<dbReference type="CDD" id="cd00090">
    <property type="entry name" value="HTH_ARSR"/>
    <property type="match status" value="1"/>
</dbReference>
<dbReference type="InterPro" id="IPR036388">
    <property type="entry name" value="WH-like_DNA-bd_sf"/>
</dbReference>
<dbReference type="SUPFAM" id="SSF46785">
    <property type="entry name" value="Winged helix' DNA-binding domain"/>
    <property type="match status" value="1"/>
</dbReference>
<dbReference type="RefSeq" id="WP_097074820.1">
    <property type="nucleotide sequence ID" value="NZ_OBMQ01000014.1"/>
</dbReference>
<dbReference type="PANTHER" id="PTHR33154">
    <property type="entry name" value="TRANSCRIPTIONAL REGULATOR, ARSR FAMILY"/>
    <property type="match status" value="1"/>
</dbReference>
<dbReference type="PRINTS" id="PR00778">
    <property type="entry name" value="HTHARSR"/>
</dbReference>
<dbReference type="InterPro" id="IPR036390">
    <property type="entry name" value="WH_DNA-bd_sf"/>
</dbReference>
<dbReference type="InterPro" id="IPR011991">
    <property type="entry name" value="ArsR-like_HTH"/>
</dbReference>
<dbReference type="Pfam" id="PF01022">
    <property type="entry name" value="HTH_5"/>
    <property type="match status" value="1"/>
</dbReference>
<dbReference type="PROSITE" id="PS50987">
    <property type="entry name" value="HTH_ARSR_2"/>
    <property type="match status" value="1"/>
</dbReference>
<dbReference type="OrthoDB" id="9798835at2"/>
<keyword evidence="1" id="KW-0805">Transcription regulation</keyword>
<dbReference type="GO" id="GO:0003700">
    <property type="term" value="F:DNA-binding transcription factor activity"/>
    <property type="evidence" value="ECO:0007669"/>
    <property type="project" value="InterPro"/>
</dbReference>
<evidence type="ECO:0000256" key="2">
    <source>
        <dbReference type="ARBA" id="ARBA00023125"/>
    </source>
</evidence>
<dbReference type="InterPro" id="IPR051081">
    <property type="entry name" value="HTH_MetalResp_TranReg"/>
</dbReference>
<keyword evidence="6" id="KW-1185">Reference proteome</keyword>
<dbReference type="NCBIfam" id="NF033788">
    <property type="entry name" value="HTH_metalloreg"/>
    <property type="match status" value="1"/>
</dbReference>
<evidence type="ECO:0000256" key="3">
    <source>
        <dbReference type="ARBA" id="ARBA00023163"/>
    </source>
</evidence>
<feature type="domain" description="HTH arsR-type" evidence="4">
    <location>
        <begin position="1"/>
        <end position="92"/>
    </location>
</feature>
<evidence type="ECO:0000313" key="6">
    <source>
        <dbReference type="Proteomes" id="UP000219636"/>
    </source>
</evidence>
<dbReference type="PANTHER" id="PTHR33154:SF18">
    <property type="entry name" value="ARSENICAL RESISTANCE OPERON REPRESSOR"/>
    <property type="match status" value="1"/>
</dbReference>
<protein>
    <submittedName>
        <fullName evidence="5">ArsR family transcriptional regulator</fullName>
    </submittedName>
</protein>
<keyword evidence="3" id="KW-0804">Transcription</keyword>
<accession>A0A285TKI0</accession>
<sequence>MEHLLLEKQLKAVADLNRIKLLACMKNGEVCVCDFVDVLGISQPAVSQHLRKLKEAGIVTERKVGTWKHYRLVEDQTPLMIGILQQIQPMGSCQCKTSCTN</sequence>
<dbReference type="GO" id="GO:0003677">
    <property type="term" value="F:DNA binding"/>
    <property type="evidence" value="ECO:0007669"/>
    <property type="project" value="UniProtKB-KW"/>
</dbReference>
<dbReference type="Gene3D" id="1.10.10.10">
    <property type="entry name" value="Winged helix-like DNA-binding domain superfamily/Winged helix DNA-binding domain"/>
    <property type="match status" value="1"/>
</dbReference>
<dbReference type="AlphaFoldDB" id="A0A285TKI0"/>
<evidence type="ECO:0000313" key="5">
    <source>
        <dbReference type="EMBL" id="SOC22723.1"/>
    </source>
</evidence>
<dbReference type="SMART" id="SM00418">
    <property type="entry name" value="HTH_ARSR"/>
    <property type="match status" value="1"/>
</dbReference>